<reference evidence="2 3" key="1">
    <citation type="submission" date="2018-10" db="EMBL/GenBank/DDBJ databases">
        <title>Phylogenomics of Brevibacillus.</title>
        <authorList>
            <person name="Dunlap C."/>
        </authorList>
    </citation>
    <scope>NUCLEOTIDE SEQUENCE [LARGE SCALE GENOMIC DNA]</scope>
    <source>
        <strain evidence="2 3">NRRL NRS 1219</strain>
    </source>
</reference>
<keyword evidence="1" id="KW-0732">Signal</keyword>
<sequence>MKKITSTLLALSVVGMSIFSNFAVVPTTFAKSSKAYEKIPQPKFDSYKIELNDGYKIVSESVEINKNDDFIETSVYSREDFFDNDGKYQNTVLEISSFHNDFETGEAKNKFLTKTVHDEKGRKTLSSKKTVSFEITDFEAEIESYFEDEEGAFDKIEGYTLEDVKEEKETINKEIEKNNNSIGLKAVLARGAFDNYYNHDNKSGDFEIQALSASAHEYIRITGNEDDGDNSDSLSNFKSYIKAYEDAVITKMDREEFRDEVNAWASGISSFLTIGQYGGEYLKGPAGWVKGVKYLGKAFMVAKLALWTTQAYASGAVLGYSNIAAENLDNARKELNYKNWTNVRMKIVSGY</sequence>
<evidence type="ECO:0000313" key="2">
    <source>
        <dbReference type="EMBL" id="RNB53921.1"/>
    </source>
</evidence>
<accession>A0A3M8ARU7</accession>
<protein>
    <submittedName>
        <fullName evidence="2">Uncharacterized protein</fullName>
    </submittedName>
</protein>
<name>A0A3M8ARU7_9BACL</name>
<gene>
    <name evidence="2" type="ORF">EB820_14980</name>
</gene>
<dbReference type="Proteomes" id="UP000276178">
    <property type="component" value="Unassembled WGS sequence"/>
</dbReference>
<evidence type="ECO:0000313" key="3">
    <source>
        <dbReference type="Proteomes" id="UP000276178"/>
    </source>
</evidence>
<evidence type="ECO:0000256" key="1">
    <source>
        <dbReference type="SAM" id="SignalP"/>
    </source>
</evidence>
<organism evidence="2 3">
    <name type="scientific">Brevibacillus agri</name>
    <dbReference type="NCBI Taxonomy" id="51101"/>
    <lineage>
        <taxon>Bacteria</taxon>
        <taxon>Bacillati</taxon>
        <taxon>Bacillota</taxon>
        <taxon>Bacilli</taxon>
        <taxon>Bacillales</taxon>
        <taxon>Paenibacillaceae</taxon>
        <taxon>Brevibacillus</taxon>
    </lineage>
</organism>
<dbReference type="OrthoDB" id="2876929at2"/>
<dbReference type="AlphaFoldDB" id="A0A3M8ARU7"/>
<feature type="signal peptide" evidence="1">
    <location>
        <begin position="1"/>
        <end position="23"/>
    </location>
</feature>
<dbReference type="EMBL" id="RHHN01000044">
    <property type="protein sequence ID" value="RNB53921.1"/>
    <property type="molecule type" value="Genomic_DNA"/>
</dbReference>
<proteinExistence type="predicted"/>
<dbReference type="GeneID" id="82810096"/>
<dbReference type="RefSeq" id="WP_007780192.1">
    <property type="nucleotide sequence ID" value="NZ_BJOD01000031.1"/>
</dbReference>
<feature type="chain" id="PRO_5039596012" evidence="1">
    <location>
        <begin position="24"/>
        <end position="351"/>
    </location>
</feature>
<comment type="caution">
    <text evidence="2">The sequence shown here is derived from an EMBL/GenBank/DDBJ whole genome shotgun (WGS) entry which is preliminary data.</text>
</comment>